<accession>A0A438GTM9</accession>
<comment type="caution">
    <text evidence="3">The sequence shown here is derived from an EMBL/GenBank/DDBJ whole genome shotgun (WGS) entry which is preliminary data.</text>
</comment>
<dbReference type="InterPro" id="IPR027417">
    <property type="entry name" value="P-loop_NTPase"/>
</dbReference>
<reference evidence="3 4" key="1">
    <citation type="journal article" date="2018" name="PLoS Genet.">
        <title>Population sequencing reveals clonal diversity and ancestral inbreeding in the grapevine cultivar Chardonnay.</title>
        <authorList>
            <person name="Roach M.J."/>
            <person name="Johnson D.L."/>
            <person name="Bohlmann J."/>
            <person name="van Vuuren H.J."/>
            <person name="Jones S.J."/>
            <person name="Pretorius I.S."/>
            <person name="Schmidt S.A."/>
            <person name="Borneman A.R."/>
        </authorList>
    </citation>
    <scope>NUCLEOTIDE SEQUENCE [LARGE SCALE GENOMIC DNA]</scope>
    <source>
        <strain evidence="4">cv. Chardonnay</strain>
        <tissue evidence="3">Leaf</tissue>
    </source>
</reference>
<gene>
    <name evidence="3" type="primary">JMJ706_3</name>
    <name evidence="3" type="ORF">CK203_056462</name>
</gene>
<name>A0A438GTM9_VITVI</name>
<evidence type="ECO:0000259" key="2">
    <source>
        <dbReference type="PROSITE" id="PS51184"/>
    </source>
</evidence>
<dbReference type="GO" id="GO:0032259">
    <property type="term" value="P:methylation"/>
    <property type="evidence" value="ECO:0007669"/>
    <property type="project" value="UniProtKB-KW"/>
</dbReference>
<evidence type="ECO:0000313" key="4">
    <source>
        <dbReference type="Proteomes" id="UP000288805"/>
    </source>
</evidence>
<proteinExistence type="predicted"/>
<dbReference type="Proteomes" id="UP000288805">
    <property type="component" value="Unassembled WGS sequence"/>
</dbReference>
<dbReference type="Gene3D" id="3.40.50.300">
    <property type="entry name" value="P-loop containing nucleotide triphosphate hydrolases"/>
    <property type="match status" value="1"/>
</dbReference>
<feature type="compositionally biased region" description="Polar residues" evidence="1">
    <location>
        <begin position="514"/>
        <end position="536"/>
    </location>
</feature>
<sequence>MVDTQDNGIGSSSEGLPNCFDSRQEILKEGVGMTELDKALASYVLNIEEAFVRIVMSKYTGKHAISRLTGAQAGFPGSFLNQNSQAGCTRLVLEIISCLKTTWLHILARCRGSDVLGAGCLVLSVVRRICFGDSMRSTKVIKKFLRITVLLNVENDGRSHTRSSGSSTPMRSPFDLRPFQDGNAGVAEFIKSIPEPLLEAFSKLSSDFATKVAATDLFRMVQRKTSKPEKENMLEILSAKGKSKWNLKTLPQLPQSLLRLSETSIPGVTDPMLYNGMLFSMFAWHVEDHYWYNVNYHHCGAPKTWYGVSEKTTVFAPCTLLQHDVPVYKASAIDFHSGQKQARSIHAFARCQSFHVRNYVRSFEDMPGGPSVQKTVESPFRDKLPSGISKMDTFIEMAQSSIFETSAAAPSDEPNGVCTFEMEDGITNRTLDEELDQQESDCAMAHENTEKINFDSDAACIKMDSCLDTTTTLSTNDKNGSSSESFDGKYEQSKPGGVEEHENSGLTRGYGSSDIGQDNDVATMTTSQTPEDNVYQNRVSDSSMPLVHPLHSFPTYNAISDKGEDEICCVDQKLQNTTGFVKLDEIESLEFGFVTEQGPLSFPEVHVGLENGATMEDGFDSSIDFEPKEVMLSMAGRHQLTTECVWCRVEFSHEAVESEMQSDSVGFMCPTCKSKISGQINVLDCGLSMNPHRL</sequence>
<protein>
    <submittedName>
        <fullName evidence="3">Lysine-specific demethylase JMJ706</fullName>
    </submittedName>
</protein>
<feature type="region of interest" description="Disordered" evidence="1">
    <location>
        <begin position="471"/>
        <end position="536"/>
    </location>
</feature>
<evidence type="ECO:0000256" key="1">
    <source>
        <dbReference type="SAM" id="MobiDB-lite"/>
    </source>
</evidence>
<dbReference type="PANTHER" id="PTHR37701:SF19">
    <property type="entry name" value="METHYL-CPG-BINDING DOMAIN PROTEIN"/>
    <property type="match status" value="1"/>
</dbReference>
<organism evidence="3 4">
    <name type="scientific">Vitis vinifera</name>
    <name type="common">Grape</name>
    <dbReference type="NCBI Taxonomy" id="29760"/>
    <lineage>
        <taxon>Eukaryota</taxon>
        <taxon>Viridiplantae</taxon>
        <taxon>Streptophyta</taxon>
        <taxon>Embryophyta</taxon>
        <taxon>Tracheophyta</taxon>
        <taxon>Spermatophyta</taxon>
        <taxon>Magnoliopsida</taxon>
        <taxon>eudicotyledons</taxon>
        <taxon>Gunneridae</taxon>
        <taxon>Pentapetalae</taxon>
        <taxon>rosids</taxon>
        <taxon>Vitales</taxon>
        <taxon>Vitaceae</taxon>
        <taxon>Viteae</taxon>
        <taxon>Vitis</taxon>
    </lineage>
</organism>
<feature type="domain" description="JmjC" evidence="2">
    <location>
        <begin position="239"/>
        <end position="395"/>
    </location>
</feature>
<dbReference type="EMBL" id="QGNW01000345">
    <property type="protein sequence ID" value="RVW75555.1"/>
    <property type="molecule type" value="Genomic_DNA"/>
</dbReference>
<dbReference type="InterPro" id="IPR037472">
    <property type="entry name" value="MBD8"/>
</dbReference>
<feature type="compositionally biased region" description="Polar residues" evidence="1">
    <location>
        <begin position="476"/>
        <end position="485"/>
    </location>
</feature>
<dbReference type="InterPro" id="IPR003347">
    <property type="entry name" value="JmjC_dom"/>
</dbReference>
<evidence type="ECO:0000313" key="3">
    <source>
        <dbReference type="EMBL" id="RVW75555.1"/>
    </source>
</evidence>
<dbReference type="SUPFAM" id="SSF51197">
    <property type="entry name" value="Clavaminate synthase-like"/>
    <property type="match status" value="1"/>
</dbReference>
<feature type="compositionally biased region" description="Basic and acidic residues" evidence="1">
    <location>
        <begin position="486"/>
        <end position="503"/>
    </location>
</feature>
<dbReference type="PANTHER" id="PTHR37701">
    <property type="entry name" value="METHYL-CPG-BINDING DOMAIN-CONTAINING PROTEIN 8"/>
    <property type="match status" value="1"/>
</dbReference>
<dbReference type="Gene3D" id="2.60.120.650">
    <property type="entry name" value="Cupin"/>
    <property type="match status" value="1"/>
</dbReference>
<keyword evidence="3" id="KW-0489">Methyltransferase</keyword>
<dbReference type="PROSITE" id="PS51184">
    <property type="entry name" value="JMJC"/>
    <property type="match status" value="1"/>
</dbReference>
<dbReference type="GO" id="GO:0008168">
    <property type="term" value="F:methyltransferase activity"/>
    <property type="evidence" value="ECO:0007669"/>
    <property type="project" value="UniProtKB-KW"/>
</dbReference>
<dbReference type="SMART" id="SM00558">
    <property type="entry name" value="JmjC"/>
    <property type="match status" value="1"/>
</dbReference>
<dbReference type="Pfam" id="PF02373">
    <property type="entry name" value="JmjC"/>
    <property type="match status" value="1"/>
</dbReference>
<dbReference type="AlphaFoldDB" id="A0A438GTM9"/>
<keyword evidence="3" id="KW-0808">Transferase</keyword>